<dbReference type="Pfam" id="PF12311">
    <property type="entry name" value="DUF3632"/>
    <property type="match status" value="1"/>
</dbReference>
<comment type="caution">
    <text evidence="1">The sequence shown here is derived from an EMBL/GenBank/DDBJ whole genome shotgun (WGS) entry which is preliminary data.</text>
</comment>
<dbReference type="AlphaFoldDB" id="A0A9P9IUM2"/>
<reference evidence="1" key="1">
    <citation type="journal article" date="2021" name="Nat. Commun.">
        <title>Genetic determinants of endophytism in the Arabidopsis root mycobiome.</title>
        <authorList>
            <person name="Mesny F."/>
            <person name="Miyauchi S."/>
            <person name="Thiergart T."/>
            <person name="Pickel B."/>
            <person name="Atanasova L."/>
            <person name="Karlsson M."/>
            <person name="Huettel B."/>
            <person name="Barry K.W."/>
            <person name="Haridas S."/>
            <person name="Chen C."/>
            <person name="Bauer D."/>
            <person name="Andreopoulos W."/>
            <person name="Pangilinan J."/>
            <person name="LaButti K."/>
            <person name="Riley R."/>
            <person name="Lipzen A."/>
            <person name="Clum A."/>
            <person name="Drula E."/>
            <person name="Henrissat B."/>
            <person name="Kohler A."/>
            <person name="Grigoriev I.V."/>
            <person name="Martin F.M."/>
            <person name="Hacquard S."/>
        </authorList>
    </citation>
    <scope>NUCLEOTIDE SEQUENCE</scope>
    <source>
        <strain evidence="1">MPI-CAGE-AT-0021</strain>
    </source>
</reference>
<evidence type="ECO:0000313" key="1">
    <source>
        <dbReference type="EMBL" id="KAH7131675.1"/>
    </source>
</evidence>
<dbReference type="OrthoDB" id="3350591at2759"/>
<dbReference type="PANTHER" id="PTHR38797">
    <property type="entry name" value="NUCLEAR PORE COMPLEX PROTEIN NUP85-RELATED"/>
    <property type="match status" value="1"/>
</dbReference>
<dbReference type="EMBL" id="JAGMUU010000019">
    <property type="protein sequence ID" value="KAH7131675.1"/>
    <property type="molecule type" value="Genomic_DNA"/>
</dbReference>
<dbReference type="InterPro" id="IPR053204">
    <property type="entry name" value="Oxopyrrolidines_Biosynth-assoc"/>
</dbReference>
<organism evidence="1 2">
    <name type="scientific">Dactylonectria estremocensis</name>
    <dbReference type="NCBI Taxonomy" id="1079267"/>
    <lineage>
        <taxon>Eukaryota</taxon>
        <taxon>Fungi</taxon>
        <taxon>Dikarya</taxon>
        <taxon>Ascomycota</taxon>
        <taxon>Pezizomycotina</taxon>
        <taxon>Sordariomycetes</taxon>
        <taxon>Hypocreomycetidae</taxon>
        <taxon>Hypocreales</taxon>
        <taxon>Nectriaceae</taxon>
        <taxon>Dactylonectria</taxon>
    </lineage>
</organism>
<keyword evidence="2" id="KW-1185">Reference proteome</keyword>
<gene>
    <name evidence="1" type="ORF">B0J13DRAFT_642502</name>
</gene>
<proteinExistence type="predicted"/>
<name>A0A9P9IUM2_9HYPO</name>
<dbReference type="PANTHER" id="PTHR38797:SF4">
    <property type="entry name" value="NUCLEAR PORE COMPLEX PROTEIN NUP85"/>
    <property type="match status" value="1"/>
</dbReference>
<dbReference type="InterPro" id="IPR022085">
    <property type="entry name" value="OpdG"/>
</dbReference>
<accession>A0A9P9IUM2</accession>
<evidence type="ECO:0000313" key="2">
    <source>
        <dbReference type="Proteomes" id="UP000717696"/>
    </source>
</evidence>
<dbReference type="Proteomes" id="UP000717696">
    <property type="component" value="Unassembled WGS sequence"/>
</dbReference>
<sequence length="301" mass="33475">MSYFQFRLEDPGAPDFAADVVEILNSTLPRDSATSPENAASTLDSISARHSAENGTTDSFFWWFWDSILDLSRQVPHDSPEQDRLAEIVKALHNLPPKKVKLQEEQKSSVLQAWRGLPSFDQIREKLSDDTRAADESQRKERAVNLNAFAARVAGLGIVPLDTYAIWALVDALEGTMTPIRGAPDEVNSDPAAVDGIHYKVKSAAAWMVHAGHVLYGRDEEVHGATAGPLWLLPKKEAIELRLRCRGTNGLCPERWLLWKERFAAIRDCDSLDATTREEAEKAYVAMERTENSAANVTGTY</sequence>
<protein>
    <submittedName>
        <fullName evidence="1">Uncharacterized protein</fullName>
    </submittedName>
</protein>